<keyword evidence="5 12" id="KW-0812">Transmembrane</keyword>
<comment type="similarity">
    <text evidence="2 12">Belongs to the amiloride-sensitive sodium channel (TC 1.A.6) family.</text>
</comment>
<dbReference type="PANTHER" id="PTHR11690">
    <property type="entry name" value="AMILORIDE-SENSITIVE SODIUM CHANNEL-RELATED"/>
    <property type="match status" value="1"/>
</dbReference>
<gene>
    <name evidence="15" type="primary">LOC103515721</name>
</gene>
<reference evidence="15" key="1">
    <citation type="submission" date="2025-08" db="UniProtKB">
        <authorList>
            <consortium name="RefSeq"/>
        </authorList>
    </citation>
    <scope>IDENTIFICATION</scope>
</reference>
<evidence type="ECO:0000256" key="3">
    <source>
        <dbReference type="ARBA" id="ARBA00022448"/>
    </source>
</evidence>
<organism evidence="14 15">
    <name type="scientific">Diaphorina citri</name>
    <name type="common">Asian citrus psyllid</name>
    <dbReference type="NCBI Taxonomy" id="121845"/>
    <lineage>
        <taxon>Eukaryota</taxon>
        <taxon>Metazoa</taxon>
        <taxon>Ecdysozoa</taxon>
        <taxon>Arthropoda</taxon>
        <taxon>Hexapoda</taxon>
        <taxon>Insecta</taxon>
        <taxon>Pterygota</taxon>
        <taxon>Neoptera</taxon>
        <taxon>Paraneoptera</taxon>
        <taxon>Hemiptera</taxon>
        <taxon>Sternorrhyncha</taxon>
        <taxon>Psylloidea</taxon>
        <taxon>Psyllidae</taxon>
        <taxon>Diaphorininae</taxon>
        <taxon>Diaphorina</taxon>
    </lineage>
</organism>
<evidence type="ECO:0000256" key="5">
    <source>
        <dbReference type="ARBA" id="ARBA00022692"/>
    </source>
</evidence>
<evidence type="ECO:0000256" key="10">
    <source>
        <dbReference type="ARBA" id="ARBA00023201"/>
    </source>
</evidence>
<evidence type="ECO:0000256" key="6">
    <source>
        <dbReference type="ARBA" id="ARBA00022989"/>
    </source>
</evidence>
<feature type="transmembrane region" description="Helical" evidence="13">
    <location>
        <begin position="368"/>
        <end position="385"/>
    </location>
</feature>
<dbReference type="GO" id="GO:0005886">
    <property type="term" value="C:plasma membrane"/>
    <property type="evidence" value="ECO:0007669"/>
    <property type="project" value="TreeGrafter"/>
</dbReference>
<keyword evidence="6 13" id="KW-1133">Transmembrane helix</keyword>
<dbReference type="STRING" id="121845.A0A1S4EJD5"/>
<proteinExistence type="inferred from homology"/>
<dbReference type="GeneID" id="103515721"/>
<keyword evidence="8 12" id="KW-0406">Ion transport</keyword>
<keyword evidence="11 12" id="KW-0407">Ion channel</keyword>
<keyword evidence="7" id="KW-0915">Sodium</keyword>
<dbReference type="Proteomes" id="UP000079169">
    <property type="component" value="Unplaced"/>
</dbReference>
<evidence type="ECO:0000256" key="2">
    <source>
        <dbReference type="ARBA" id="ARBA00007193"/>
    </source>
</evidence>
<evidence type="ECO:0000256" key="8">
    <source>
        <dbReference type="ARBA" id="ARBA00023065"/>
    </source>
</evidence>
<keyword evidence="9 13" id="KW-0472">Membrane</keyword>
<evidence type="ECO:0000256" key="1">
    <source>
        <dbReference type="ARBA" id="ARBA00004141"/>
    </source>
</evidence>
<dbReference type="InterPro" id="IPR001873">
    <property type="entry name" value="ENaC"/>
</dbReference>
<dbReference type="GO" id="GO:0015280">
    <property type="term" value="F:ligand-gated sodium channel activity"/>
    <property type="evidence" value="ECO:0007669"/>
    <property type="project" value="TreeGrafter"/>
</dbReference>
<evidence type="ECO:0000313" key="14">
    <source>
        <dbReference type="Proteomes" id="UP000079169"/>
    </source>
</evidence>
<dbReference type="Pfam" id="PF00858">
    <property type="entry name" value="ASC"/>
    <property type="match status" value="1"/>
</dbReference>
<evidence type="ECO:0000256" key="12">
    <source>
        <dbReference type="RuleBase" id="RU000679"/>
    </source>
</evidence>
<dbReference type="RefSeq" id="XP_017302268.2">
    <property type="nucleotide sequence ID" value="XM_017446779.2"/>
</dbReference>
<evidence type="ECO:0000313" key="15">
    <source>
        <dbReference type="RefSeq" id="XP_017302268.2"/>
    </source>
</evidence>
<comment type="subcellular location">
    <subcellularLocation>
        <location evidence="1">Membrane</location>
        <topology evidence="1">Multi-pass membrane protein</topology>
    </subcellularLocation>
</comment>
<evidence type="ECO:0000256" key="11">
    <source>
        <dbReference type="ARBA" id="ARBA00023303"/>
    </source>
</evidence>
<dbReference type="AlphaFoldDB" id="A0A1S4EJD5"/>
<keyword evidence="3 12" id="KW-0813">Transport</keyword>
<evidence type="ECO:0000256" key="13">
    <source>
        <dbReference type="SAM" id="Phobius"/>
    </source>
</evidence>
<keyword evidence="4 12" id="KW-0894">Sodium channel</keyword>
<sequence length="404" mass="46224">MLRSHPVTVTYGSMSRITYRISHCKLLCPPGQVPRDKSYVKCAFQIFSIKKPKAMQNAEKSSSDSHLWEHVKDYVQNFSLQTTLHGFRYLGEEKRCLLERIFWLSAVLVVLTLCSLSTQSLLVSWNNKRIVLTQETTELKVWEIPFPAITICSDNQINRYALNFSAETPVSEMNDEEKDLLDLIRIICFISGRSNKTVLNETSLHYIFTKSAVPCKMSVLGARWTFDQLLPPCAYFQSVLMSQGICYTLNLVALRNLVKPEYLEVLDELQTNKLPDSMLTAGSAWESSRRGFKSNMKFIVPPWRVSGDGDGNSVSIMVNLQALDFLNFCPVSGEGLTTFFHNPSEYPSTLNPRTYLNPNRMVVGWKPLFYSIPYLGAIVYIMYSAHRNFVRKDPHFKVKCIPYL</sequence>
<dbReference type="PaxDb" id="121845-A0A1S4EJD5"/>
<dbReference type="KEGG" id="dci:103515721"/>
<keyword evidence="10 12" id="KW-0739">Sodium transport</keyword>
<evidence type="ECO:0000256" key="4">
    <source>
        <dbReference type="ARBA" id="ARBA00022461"/>
    </source>
</evidence>
<dbReference type="PANTHER" id="PTHR11690:SF288">
    <property type="entry name" value="AMILORIDE-SENSITIVE NA+ CHANNEL-RELATED"/>
    <property type="match status" value="1"/>
</dbReference>
<evidence type="ECO:0000256" key="7">
    <source>
        <dbReference type="ARBA" id="ARBA00023053"/>
    </source>
</evidence>
<keyword evidence="14" id="KW-1185">Reference proteome</keyword>
<feature type="transmembrane region" description="Helical" evidence="13">
    <location>
        <begin position="101"/>
        <end position="125"/>
    </location>
</feature>
<evidence type="ECO:0000256" key="9">
    <source>
        <dbReference type="ARBA" id="ARBA00023136"/>
    </source>
</evidence>
<accession>A0A1S4EJD5</accession>
<name>A0A1S4EJD5_DIACI</name>
<protein>
    <submittedName>
        <fullName evidence="15">Pickpocket protein 28-like</fullName>
    </submittedName>
</protein>